<evidence type="ECO:0000313" key="4">
    <source>
        <dbReference type="Proteomes" id="UP000530530"/>
    </source>
</evidence>
<evidence type="ECO:0000313" key="3">
    <source>
        <dbReference type="EMBL" id="MBB4787409.1"/>
    </source>
</evidence>
<keyword evidence="4" id="KW-1185">Reference proteome</keyword>
<organism evidence="3 4">
    <name type="scientific">Streptomyces rapamycinicus</name>
    <dbReference type="NCBI Taxonomy" id="1226757"/>
    <lineage>
        <taxon>Bacteria</taxon>
        <taxon>Bacillati</taxon>
        <taxon>Actinomycetota</taxon>
        <taxon>Actinomycetes</taxon>
        <taxon>Kitasatosporales</taxon>
        <taxon>Streptomycetaceae</taxon>
        <taxon>Streptomyces</taxon>
        <taxon>Streptomyces violaceusniger group</taxon>
    </lineage>
</organism>
<dbReference type="Gene3D" id="1.20.140.10">
    <property type="entry name" value="Butyryl-CoA Dehydrogenase, subunit A, domain 3"/>
    <property type="match status" value="1"/>
</dbReference>
<gene>
    <name evidence="3" type="ORF">BJY27_008456</name>
</gene>
<dbReference type="Proteomes" id="UP000530530">
    <property type="component" value="Unassembled WGS sequence"/>
</dbReference>
<dbReference type="Pfam" id="PF00441">
    <property type="entry name" value="Acyl-CoA_dh_1"/>
    <property type="match status" value="1"/>
</dbReference>
<accession>A0ABR6LYH3</accession>
<evidence type="ECO:0000256" key="1">
    <source>
        <dbReference type="ARBA" id="ARBA00022630"/>
    </source>
</evidence>
<feature type="domain" description="Acyl-CoA dehydrogenase/oxidase C-terminal" evidence="2">
    <location>
        <begin position="1"/>
        <end position="54"/>
    </location>
</feature>
<comment type="caution">
    <text evidence="3">The sequence shown here is derived from an EMBL/GenBank/DDBJ whole genome shotgun (WGS) entry which is preliminary data.</text>
</comment>
<dbReference type="InterPro" id="IPR036250">
    <property type="entry name" value="AcylCo_DH-like_C"/>
</dbReference>
<dbReference type="InterPro" id="IPR009075">
    <property type="entry name" value="AcylCo_DH/oxidase_C"/>
</dbReference>
<dbReference type="SUPFAM" id="SSF47203">
    <property type="entry name" value="Acyl-CoA dehydrogenase C-terminal domain-like"/>
    <property type="match status" value="1"/>
</dbReference>
<protein>
    <submittedName>
        <fullName evidence="3">Alkylation response protein AidB-like acyl-CoA dehydrogenase</fullName>
    </submittedName>
</protein>
<proteinExistence type="predicted"/>
<dbReference type="EMBL" id="JACHNG010000002">
    <property type="protein sequence ID" value="MBB4787409.1"/>
    <property type="molecule type" value="Genomic_DNA"/>
</dbReference>
<reference evidence="3 4" key="1">
    <citation type="submission" date="2020-08" db="EMBL/GenBank/DDBJ databases">
        <title>Sequencing the genomes of 1000 actinobacteria strains.</title>
        <authorList>
            <person name="Klenk H.-P."/>
        </authorList>
    </citation>
    <scope>NUCLEOTIDE SEQUENCE [LARGE SCALE GENOMIC DNA]</scope>
    <source>
        <strain evidence="3 4">DSM 41530</strain>
    </source>
</reference>
<keyword evidence="1" id="KW-0285">Flavoprotein</keyword>
<evidence type="ECO:0000259" key="2">
    <source>
        <dbReference type="Pfam" id="PF00441"/>
    </source>
</evidence>
<name>A0ABR6LYH3_9ACTN</name>
<sequence>MAIKLSAARQLTLHAAREADAGRRVDMEAGMAKLFAFEVAMEIALNAMRVRGGLRILHGVRRRALLP</sequence>